<evidence type="ECO:0000256" key="5">
    <source>
        <dbReference type="ARBA" id="ARBA00022622"/>
    </source>
</evidence>
<protein>
    <recommendedName>
        <fullName evidence="11">CFEM domain-containing protein</fullName>
    </recommendedName>
</protein>
<feature type="domain" description="CFEM" evidence="11">
    <location>
        <begin position="401"/>
        <end position="463"/>
    </location>
</feature>
<dbReference type="Pfam" id="PF05730">
    <property type="entry name" value="CFEM"/>
    <property type="match status" value="1"/>
</dbReference>
<keyword evidence="13" id="KW-1185">Reference proteome</keyword>
<evidence type="ECO:0000256" key="4">
    <source>
        <dbReference type="ARBA" id="ARBA00022525"/>
    </source>
</evidence>
<keyword evidence="5" id="KW-0472">Membrane</keyword>
<organism evidence="12 13">
    <name type="scientific">Oidiodendron maius (strain Zn)</name>
    <dbReference type="NCBI Taxonomy" id="913774"/>
    <lineage>
        <taxon>Eukaryota</taxon>
        <taxon>Fungi</taxon>
        <taxon>Dikarya</taxon>
        <taxon>Ascomycota</taxon>
        <taxon>Pezizomycotina</taxon>
        <taxon>Leotiomycetes</taxon>
        <taxon>Leotiomycetes incertae sedis</taxon>
        <taxon>Myxotrichaceae</taxon>
        <taxon>Oidiodendron</taxon>
    </lineage>
</organism>
<accession>A0A0C3D9E8</accession>
<evidence type="ECO:0000313" key="13">
    <source>
        <dbReference type="Proteomes" id="UP000054321"/>
    </source>
</evidence>
<feature type="chain" id="PRO_5002163113" description="CFEM domain-containing protein" evidence="10">
    <location>
        <begin position="22"/>
        <end position="610"/>
    </location>
</feature>
<dbReference type="HOGENOM" id="CLU_013457_0_0_1"/>
<keyword evidence="5" id="KW-0325">Glycoprotein</keyword>
<dbReference type="InParanoid" id="A0A0C3D9E8"/>
<feature type="signal peptide" evidence="10">
    <location>
        <begin position="1"/>
        <end position="21"/>
    </location>
</feature>
<reference evidence="12 13" key="1">
    <citation type="submission" date="2014-04" db="EMBL/GenBank/DDBJ databases">
        <authorList>
            <consortium name="DOE Joint Genome Institute"/>
            <person name="Kuo A."/>
            <person name="Martino E."/>
            <person name="Perotto S."/>
            <person name="Kohler A."/>
            <person name="Nagy L.G."/>
            <person name="Floudas D."/>
            <person name="Copeland A."/>
            <person name="Barry K.W."/>
            <person name="Cichocki N."/>
            <person name="Veneault-Fourrey C."/>
            <person name="LaButti K."/>
            <person name="Lindquist E.A."/>
            <person name="Lipzen A."/>
            <person name="Lundell T."/>
            <person name="Morin E."/>
            <person name="Murat C."/>
            <person name="Sun H."/>
            <person name="Tunlid A."/>
            <person name="Henrissat B."/>
            <person name="Grigoriev I.V."/>
            <person name="Hibbett D.S."/>
            <person name="Martin F."/>
            <person name="Nordberg H.P."/>
            <person name="Cantor M.N."/>
            <person name="Hua S.X."/>
        </authorList>
    </citation>
    <scope>NUCLEOTIDE SEQUENCE [LARGE SCALE GENOMIC DNA]</scope>
    <source>
        <strain evidence="12 13">Zn</strain>
    </source>
</reference>
<evidence type="ECO:0000256" key="8">
    <source>
        <dbReference type="ARBA" id="ARBA00023288"/>
    </source>
</evidence>
<proteinExistence type="inferred from homology"/>
<comment type="similarity">
    <text evidence="3">Belongs to the RBT5 family.</text>
</comment>
<keyword evidence="4" id="KW-0964">Secreted</keyword>
<comment type="subcellular location">
    <subcellularLocation>
        <location evidence="1">Membrane</location>
        <topology evidence="1">Lipid-anchor</topology>
        <topology evidence="1">GPI-anchor</topology>
    </subcellularLocation>
    <subcellularLocation>
        <location evidence="2">Secreted</location>
    </subcellularLocation>
</comment>
<reference evidence="13" key="2">
    <citation type="submission" date="2015-01" db="EMBL/GenBank/DDBJ databases">
        <title>Evolutionary Origins and Diversification of the Mycorrhizal Mutualists.</title>
        <authorList>
            <consortium name="DOE Joint Genome Institute"/>
            <consortium name="Mycorrhizal Genomics Consortium"/>
            <person name="Kohler A."/>
            <person name="Kuo A."/>
            <person name="Nagy L.G."/>
            <person name="Floudas D."/>
            <person name="Copeland A."/>
            <person name="Barry K.W."/>
            <person name="Cichocki N."/>
            <person name="Veneault-Fourrey C."/>
            <person name="LaButti K."/>
            <person name="Lindquist E.A."/>
            <person name="Lipzen A."/>
            <person name="Lundell T."/>
            <person name="Morin E."/>
            <person name="Murat C."/>
            <person name="Riley R."/>
            <person name="Ohm R."/>
            <person name="Sun H."/>
            <person name="Tunlid A."/>
            <person name="Henrissat B."/>
            <person name="Grigoriev I.V."/>
            <person name="Hibbett D.S."/>
            <person name="Martin F."/>
        </authorList>
    </citation>
    <scope>NUCLEOTIDE SEQUENCE [LARGE SCALE GENOMIC DNA]</scope>
    <source>
        <strain evidence="13">Zn</strain>
    </source>
</reference>
<keyword evidence="5" id="KW-0336">GPI-anchor</keyword>
<evidence type="ECO:0000256" key="10">
    <source>
        <dbReference type="SAM" id="SignalP"/>
    </source>
</evidence>
<evidence type="ECO:0000256" key="9">
    <source>
        <dbReference type="SAM" id="MobiDB-lite"/>
    </source>
</evidence>
<dbReference type="STRING" id="913774.A0A0C3D9E8"/>
<keyword evidence="6 10" id="KW-0732">Signal</keyword>
<dbReference type="InterPro" id="IPR008427">
    <property type="entry name" value="Extracellular_membr_CFEM_dom"/>
</dbReference>
<dbReference type="GO" id="GO:0005576">
    <property type="term" value="C:extracellular region"/>
    <property type="evidence" value="ECO:0007669"/>
    <property type="project" value="UniProtKB-SubCell"/>
</dbReference>
<keyword evidence="8" id="KW-0449">Lipoprotein</keyword>
<dbReference type="GO" id="GO:0098552">
    <property type="term" value="C:side of membrane"/>
    <property type="evidence" value="ECO:0007669"/>
    <property type="project" value="UniProtKB-KW"/>
</dbReference>
<evidence type="ECO:0000256" key="6">
    <source>
        <dbReference type="ARBA" id="ARBA00022729"/>
    </source>
</evidence>
<evidence type="ECO:0000256" key="2">
    <source>
        <dbReference type="ARBA" id="ARBA00004613"/>
    </source>
</evidence>
<dbReference type="OrthoDB" id="5431405at2759"/>
<evidence type="ECO:0000256" key="3">
    <source>
        <dbReference type="ARBA" id="ARBA00010031"/>
    </source>
</evidence>
<dbReference type="Proteomes" id="UP000054321">
    <property type="component" value="Unassembled WGS sequence"/>
</dbReference>
<evidence type="ECO:0000256" key="1">
    <source>
        <dbReference type="ARBA" id="ARBA00004589"/>
    </source>
</evidence>
<name>A0A0C3D9E8_OIDMZ</name>
<evidence type="ECO:0000259" key="11">
    <source>
        <dbReference type="Pfam" id="PF05730"/>
    </source>
</evidence>
<keyword evidence="7" id="KW-1015">Disulfide bond</keyword>
<gene>
    <name evidence="12" type="ORF">OIDMADRAFT_22799</name>
</gene>
<sequence>MKTLSVSALVALASGIQLAAADCPSNSDNHCSSEQSGGFDWSGLPTGSFGSYGGFDFDNWQCADSFAPAKRGASGNEFQAKCITGVASSDHSSCPSFGCGSDTSVSSFSVDHFQVTVEFDCSLDFHYGMPDGSTCKQTSPCSKGGSTITNTQCGGAKNVTVVYPGGGPKPTCSVGVHSIGFDCSSHSSHTYSATTPPQYSTTALAYTTTTSVSAPETTPTTPVYSATTPSSSSPATETTPTTPVYSATTPSSSSPATETVYTTSLETVTSCAPTVTNCPASSTVITTVTYAVTTVSTAQGVTAPTTTASAVVPPYSIYNTTSAAVVTSSEVYTTVVVDTTTTVCPFTSTHVSGGTTSIETGTTTSTILITSYSTVSPTATVPYATSSAGGVASSSASPLPYPSILPQCLNTWIPLESNCNSNTDTNCYCPSESLVCSVYECLYAHGATDSDIASAQNYFKGICVNQIGSNPAILTCSSEVSGVTTYPSGPVTTVTVESTVVVPCSESGTVIPYSSSTTVYTTSVVVPQVVLTTVPGPASTIALVTGTPAPATYPAQTYPAATTVASVTVPAPSNTVVGTTRPSFTNSAPQTGLGFSSLLAAVIFVAAFAL</sequence>
<evidence type="ECO:0000313" key="12">
    <source>
        <dbReference type="EMBL" id="KIN07959.1"/>
    </source>
</evidence>
<dbReference type="AlphaFoldDB" id="A0A0C3D9E8"/>
<dbReference type="EMBL" id="KN832870">
    <property type="protein sequence ID" value="KIN07959.1"/>
    <property type="molecule type" value="Genomic_DNA"/>
</dbReference>
<evidence type="ECO:0000256" key="7">
    <source>
        <dbReference type="ARBA" id="ARBA00023157"/>
    </source>
</evidence>
<feature type="region of interest" description="Disordered" evidence="9">
    <location>
        <begin position="210"/>
        <end position="257"/>
    </location>
</feature>